<dbReference type="Proteomes" id="UP000676336">
    <property type="component" value="Unassembled WGS sequence"/>
</dbReference>
<evidence type="ECO:0000313" key="2">
    <source>
        <dbReference type="EMBL" id="CAF4918815.1"/>
    </source>
</evidence>
<name>A0A8S3CJ03_9BILA</name>
<gene>
    <name evidence="2" type="ORF">SMN809_LOCUS52593</name>
</gene>
<sequence>MSSRSPRSRSRSPSKKHKKSHKHSRKSSDEGSPPVSNLSIKTEEGSLTENNSVYKARLPSVMLPP</sequence>
<proteinExistence type="predicted"/>
<feature type="non-terminal residue" evidence="2">
    <location>
        <position position="65"/>
    </location>
</feature>
<comment type="caution">
    <text evidence="2">The sequence shown here is derived from an EMBL/GenBank/DDBJ whole genome shotgun (WGS) entry which is preliminary data.</text>
</comment>
<feature type="compositionally biased region" description="Polar residues" evidence="1">
    <location>
        <begin position="34"/>
        <end position="52"/>
    </location>
</feature>
<feature type="compositionally biased region" description="Basic residues" evidence="1">
    <location>
        <begin position="1"/>
        <end position="25"/>
    </location>
</feature>
<protein>
    <submittedName>
        <fullName evidence="2">Uncharacterized protein</fullName>
    </submittedName>
</protein>
<evidence type="ECO:0000313" key="3">
    <source>
        <dbReference type="Proteomes" id="UP000676336"/>
    </source>
</evidence>
<organism evidence="2 3">
    <name type="scientific">Rotaria magnacalcarata</name>
    <dbReference type="NCBI Taxonomy" id="392030"/>
    <lineage>
        <taxon>Eukaryota</taxon>
        <taxon>Metazoa</taxon>
        <taxon>Spiralia</taxon>
        <taxon>Gnathifera</taxon>
        <taxon>Rotifera</taxon>
        <taxon>Eurotatoria</taxon>
        <taxon>Bdelloidea</taxon>
        <taxon>Philodinida</taxon>
        <taxon>Philodinidae</taxon>
        <taxon>Rotaria</taxon>
    </lineage>
</organism>
<feature type="region of interest" description="Disordered" evidence="1">
    <location>
        <begin position="1"/>
        <end position="52"/>
    </location>
</feature>
<dbReference type="EMBL" id="CAJOBI010179079">
    <property type="protein sequence ID" value="CAF4918815.1"/>
    <property type="molecule type" value="Genomic_DNA"/>
</dbReference>
<reference evidence="2" key="1">
    <citation type="submission" date="2021-02" db="EMBL/GenBank/DDBJ databases">
        <authorList>
            <person name="Nowell W R."/>
        </authorList>
    </citation>
    <scope>NUCLEOTIDE SEQUENCE</scope>
</reference>
<evidence type="ECO:0000256" key="1">
    <source>
        <dbReference type="SAM" id="MobiDB-lite"/>
    </source>
</evidence>
<accession>A0A8S3CJ03</accession>
<dbReference type="AlphaFoldDB" id="A0A8S3CJ03"/>